<keyword evidence="5" id="KW-0168">Coated pit</keyword>
<gene>
    <name evidence="8" type="primary">TBLA0I02230</name>
    <name evidence="8" type="ORF">TBLA_0I02230</name>
</gene>
<dbReference type="OrthoDB" id="28053at2759"/>
<dbReference type="STRING" id="1071380.I2H929"/>
<dbReference type="PANTHER" id="PTHR22780">
    <property type="entry name" value="ADAPTIN, ALPHA/GAMMA/EPSILON"/>
    <property type="match status" value="1"/>
</dbReference>
<dbReference type="OMA" id="PVLMHRY"/>
<sequence>MVNQNVRIGSSNNSMTGLNFFIADLRNSQESKSEQDKRINSELIKIKTFFDSTNTSLSVKSNNNQGYNLKKNISKLIYIYITSNTSKLDDIKFGLKQFLQLSKSNKYSEKFIGYLIISLLYQYETIREKLMELMKFTIINDLNSSNEHFNSLALTFIGIASNFDPQLLNDDTIIECVFRFIANPRTVNCLKQKTCLAINCMCLNIKKFNLASGELHNILNETNIQHFFNLLNDEGNPSIILTALPVLEYYSKNIDPIKCLRIIPHLTKILLDCLTIRKQRSSSTANPSEFILPNPWLITNIINVLNVLIISNNESIKVTNLDHLNQLNNLNDETLGKLRICVTKAIDLNTRDFKTPFGKLIQNIILFKLIKFAGKLNPSDESIENSITALCSLLVNDGGNTNGNGTNMKYLTLDCLIELTNTSGKIDCLRQKNLYVLFNVLKMERDISIIKKIVELIYICTDASNMKLIVNQLLKYILNANCVADQNLKSDISIKISKMMEKYNQDEDLYMNVSLKLLSGSVSGGGMMNKNNDLIIQRLIQIIVNNEHLQKKFSLILLEYLNKMNSNENIIQLSCFIIGEFADLIEQKISIGDLFNLFTTKYFSVSNVTKAVILTSIIKLYKFDHSIGSVVIKFYQLELNSLDIELQTRSYEYLKMIQICKLSGNYELIETLFSRMPIYKGTKVEPPKELISNEIEMSKYYTDQKLSNTWEDSFKRMLIHKQGVMYQNTRIKIIYRMNVEEYTIGVSISIINQTEGVLNGLSSEIIPFKIRDNPEYVIGNNSGVSRLSLQKNERSNQTFDIIIRKPFDIEESPILRVCCNGMEDIVLKLGIGIVHTILPVREEDVVGFADFIRRWQMLPPEGYYNASETQYSGKLNQLLGAQGQEELVGYLQSVLQGKFGFQMITNNSVSNTVFGIGVVHSKTDGNFSCLIKLMFDMETGNVNLSCKSEHRGTLSKSIVDSVLTVI</sequence>
<evidence type="ECO:0000256" key="5">
    <source>
        <dbReference type="PIRNR" id="PIRNR037091"/>
    </source>
</evidence>
<dbReference type="GeneID" id="14498058"/>
<dbReference type="InterPro" id="IPR012295">
    <property type="entry name" value="TBP_dom_sf"/>
</dbReference>
<dbReference type="RefSeq" id="XP_004182400.1">
    <property type="nucleotide sequence ID" value="XM_004182352.1"/>
</dbReference>
<keyword evidence="5" id="KW-0254">Endocytosis</keyword>
<dbReference type="AlphaFoldDB" id="I2H929"/>
<dbReference type="GO" id="GO:0072583">
    <property type="term" value="P:clathrin-dependent endocytosis"/>
    <property type="evidence" value="ECO:0007669"/>
    <property type="project" value="InterPro"/>
</dbReference>
<evidence type="ECO:0000256" key="6">
    <source>
        <dbReference type="PIRSR" id="PIRSR037091-1"/>
    </source>
</evidence>
<protein>
    <recommendedName>
        <fullName evidence="5">AP-2 complex subunit alpha</fullName>
    </recommendedName>
</protein>
<comment type="subcellular location">
    <subcellularLocation>
        <location evidence="1">Endomembrane system</location>
        <topology evidence="1">Peripheral membrane protein</topology>
    </subcellularLocation>
    <subcellularLocation>
        <location evidence="5">Membrane</location>
        <location evidence="5">Coated pit</location>
    </subcellularLocation>
</comment>
<keyword evidence="4 5" id="KW-0472">Membrane</keyword>
<feature type="binding site" evidence="6">
    <location>
        <begin position="71"/>
        <end position="75"/>
    </location>
    <ligand>
        <name>a 1,2-diacyl-sn-glycero-3-phospho-(1D-myo-inositol-3,4,5-trisphosphate)</name>
        <dbReference type="ChEBI" id="CHEBI:57836"/>
    </ligand>
</feature>
<dbReference type="SUPFAM" id="SSF49348">
    <property type="entry name" value="Clathrin adaptor appendage domain"/>
    <property type="match status" value="1"/>
</dbReference>
<dbReference type="GO" id="GO:0035615">
    <property type="term" value="F:clathrin adaptor activity"/>
    <property type="evidence" value="ECO:0007669"/>
    <property type="project" value="InterPro"/>
</dbReference>
<proteinExistence type="inferred from homology"/>
<dbReference type="EMBL" id="HE806324">
    <property type="protein sequence ID" value="CCH62881.1"/>
    <property type="molecule type" value="Genomic_DNA"/>
</dbReference>
<dbReference type="PIRSF" id="PIRSF037091">
    <property type="entry name" value="AP2_complex_alpha"/>
    <property type="match status" value="1"/>
</dbReference>
<dbReference type="InParanoid" id="I2H929"/>
<evidence type="ECO:0000256" key="1">
    <source>
        <dbReference type="ARBA" id="ARBA00004184"/>
    </source>
</evidence>
<comment type="similarity">
    <text evidence="5">Belongs to the adaptor complexes large subunit family.</text>
</comment>
<dbReference type="HOGENOM" id="CLU_003824_1_0_1"/>
<dbReference type="InterPro" id="IPR017104">
    <property type="entry name" value="AP2_complex_asu"/>
</dbReference>
<dbReference type="KEGG" id="tbl:TBLA_0I02230"/>
<feature type="domain" description="Clathrin/coatomer adaptor adaptin-like N-terminal" evidence="7">
    <location>
        <begin position="60"/>
        <end position="658"/>
    </location>
</feature>
<dbReference type="Gene3D" id="1.25.10.10">
    <property type="entry name" value="Leucine-rich Repeat Variant"/>
    <property type="match status" value="1"/>
</dbReference>
<dbReference type="FunCoup" id="I2H929">
    <property type="interactions" value="904"/>
</dbReference>
<dbReference type="GO" id="GO:0030122">
    <property type="term" value="C:AP-2 adaptor complex"/>
    <property type="evidence" value="ECO:0007669"/>
    <property type="project" value="EnsemblFungi"/>
</dbReference>
<evidence type="ECO:0000259" key="7">
    <source>
        <dbReference type="Pfam" id="PF01602"/>
    </source>
</evidence>
<dbReference type="Proteomes" id="UP000002866">
    <property type="component" value="Chromosome 9"/>
</dbReference>
<feature type="binding site" evidence="6">
    <location>
        <position position="67"/>
    </location>
    <ligand>
        <name>a 1,2-diacyl-sn-glycero-3-phospho-(1D-myo-inositol-3,4,5-trisphosphate)</name>
        <dbReference type="ChEBI" id="CHEBI:57836"/>
    </ligand>
</feature>
<comment type="function">
    <text evidence="5">Adaptins are components of the adaptor complexes which link clathrin to receptors in coated vesicles. Clathrin-associated protein complexes are believed to interact with the cytoplasmic tails of membrane proteins, leading to their selection and concentration.</text>
</comment>
<dbReference type="GO" id="GO:0005935">
    <property type="term" value="C:cellular bud neck"/>
    <property type="evidence" value="ECO:0007669"/>
    <property type="project" value="EnsemblFungi"/>
</dbReference>
<organism evidence="8 9">
    <name type="scientific">Henningerozyma blattae (strain ATCC 34711 / CBS 6284 / DSM 70876 / NBRC 10599 / NRRL Y-10934 / UCD 77-7)</name>
    <name type="common">Yeast</name>
    <name type="synonym">Tetrapisispora blattae</name>
    <dbReference type="NCBI Taxonomy" id="1071380"/>
    <lineage>
        <taxon>Eukaryota</taxon>
        <taxon>Fungi</taxon>
        <taxon>Dikarya</taxon>
        <taxon>Ascomycota</taxon>
        <taxon>Saccharomycotina</taxon>
        <taxon>Saccharomycetes</taxon>
        <taxon>Saccharomycetales</taxon>
        <taxon>Saccharomycetaceae</taxon>
        <taxon>Henningerozyma</taxon>
    </lineage>
</organism>
<evidence type="ECO:0000256" key="4">
    <source>
        <dbReference type="ARBA" id="ARBA00023136"/>
    </source>
</evidence>
<evidence type="ECO:0000313" key="8">
    <source>
        <dbReference type="EMBL" id="CCH62881.1"/>
    </source>
</evidence>
<dbReference type="InterPro" id="IPR013041">
    <property type="entry name" value="Clathrin_app_Ig-like_sf"/>
</dbReference>
<dbReference type="Pfam" id="PF01602">
    <property type="entry name" value="Adaptin_N"/>
    <property type="match status" value="1"/>
</dbReference>
<reference evidence="8 9" key="1">
    <citation type="journal article" date="2011" name="Proc. Natl. Acad. Sci. U.S.A.">
        <title>Evolutionary erosion of yeast sex chromosomes by mating-type switching accidents.</title>
        <authorList>
            <person name="Gordon J.L."/>
            <person name="Armisen D."/>
            <person name="Proux-Wera E."/>
            <person name="Oheigeartaigh S.S."/>
            <person name="Byrne K.P."/>
            <person name="Wolfe K.H."/>
        </authorList>
    </citation>
    <scope>NUCLEOTIDE SEQUENCE [LARGE SCALE GENOMIC DNA]</scope>
    <source>
        <strain evidence="9">ATCC 34711 / CBS 6284 / DSM 70876 / NBRC 10599 / NRRL Y-10934 / UCD 77-7</strain>
    </source>
</reference>
<dbReference type="InterPro" id="IPR050840">
    <property type="entry name" value="Adaptor_Complx_Large_Subunit"/>
</dbReference>
<evidence type="ECO:0000256" key="3">
    <source>
        <dbReference type="ARBA" id="ARBA00022927"/>
    </source>
</evidence>
<dbReference type="SUPFAM" id="SSF48371">
    <property type="entry name" value="ARM repeat"/>
    <property type="match status" value="1"/>
</dbReference>
<dbReference type="InterPro" id="IPR011989">
    <property type="entry name" value="ARM-like"/>
</dbReference>
<keyword evidence="2 5" id="KW-0813">Transport</keyword>
<dbReference type="eggNOG" id="KOG1077">
    <property type="taxonomic scope" value="Eukaryota"/>
</dbReference>
<keyword evidence="9" id="KW-1185">Reference proteome</keyword>
<dbReference type="GO" id="GO:0006886">
    <property type="term" value="P:intracellular protein transport"/>
    <property type="evidence" value="ECO:0007669"/>
    <property type="project" value="UniProtKB-UniRule"/>
</dbReference>
<dbReference type="InterPro" id="IPR002553">
    <property type="entry name" value="Clathrin/coatomer_adapt-like_N"/>
</dbReference>
<accession>I2H929</accession>
<dbReference type="Gene3D" id="3.30.310.10">
    <property type="entry name" value="TATA-Binding Protein"/>
    <property type="match status" value="1"/>
</dbReference>
<name>I2H929_HENB6</name>
<dbReference type="InterPro" id="IPR016024">
    <property type="entry name" value="ARM-type_fold"/>
</dbReference>
<evidence type="ECO:0000313" key="9">
    <source>
        <dbReference type="Proteomes" id="UP000002866"/>
    </source>
</evidence>
<keyword evidence="3 5" id="KW-0653">Protein transport</keyword>
<dbReference type="Gene3D" id="2.60.40.1230">
    <property type="match status" value="1"/>
</dbReference>
<evidence type="ECO:0000256" key="2">
    <source>
        <dbReference type="ARBA" id="ARBA00022448"/>
    </source>
</evidence>